<keyword evidence="2" id="KW-1185">Reference proteome</keyword>
<dbReference type="Proteomes" id="UP000502260">
    <property type="component" value="Chromosome"/>
</dbReference>
<accession>A0A6F8VA02</accession>
<dbReference type="AlphaFoldDB" id="A0A6F8VA02"/>
<evidence type="ECO:0000313" key="1">
    <source>
        <dbReference type="EMBL" id="BCB25589.1"/>
    </source>
</evidence>
<evidence type="ECO:0000313" key="2">
    <source>
        <dbReference type="Proteomes" id="UP000502260"/>
    </source>
</evidence>
<sequence>MTMNENKLAIDTFGNVAEVMNAPGEGDTVELERHLAEKRLQLAALEGAETMARARLQLDIAELLRSLERKEEAWSLAREAFDASLEKESWQDAVEACNVLFQTEQAESIPALGMGVWLAVTFPVDPELTYAMLDHIVDETPTASDGAALAAVTARYVIDLRAPDDKHESQSLLANNLIARVAARHSNVQDQQALDAWMNELGLRDPQVFLPRLGQVVNAVVGDAWWFDRDALRDRLPD</sequence>
<proteinExistence type="predicted"/>
<dbReference type="KEGG" id="slac:SKTS_04750"/>
<dbReference type="EMBL" id="AP022853">
    <property type="protein sequence ID" value="BCB25589.1"/>
    <property type="molecule type" value="Genomic_DNA"/>
</dbReference>
<gene>
    <name evidence="1" type="ORF">SKTS_04750</name>
</gene>
<reference evidence="2" key="1">
    <citation type="submission" date="2020-03" db="EMBL/GenBank/DDBJ databases">
        <title>Complete genome sequence of sulfur-oxidizing bacterium skT11.</title>
        <authorList>
            <person name="Kanda M."/>
            <person name="Kojima H."/>
            <person name="Fukui M."/>
        </authorList>
    </citation>
    <scope>NUCLEOTIDE SEQUENCE [LARGE SCALE GENOMIC DNA]</scope>
    <source>
        <strain evidence="2">skT11</strain>
    </source>
</reference>
<name>A0A6F8VA02_9PROT</name>
<organism evidence="1 2">
    <name type="scientific">Sulfurimicrobium lacus</name>
    <dbReference type="NCBI Taxonomy" id="2715678"/>
    <lineage>
        <taxon>Bacteria</taxon>
        <taxon>Pseudomonadati</taxon>
        <taxon>Pseudomonadota</taxon>
        <taxon>Betaproteobacteria</taxon>
        <taxon>Nitrosomonadales</taxon>
        <taxon>Sulfuricellaceae</taxon>
        <taxon>Sulfurimicrobium</taxon>
    </lineage>
</organism>
<protein>
    <submittedName>
        <fullName evidence="1">Uncharacterized protein</fullName>
    </submittedName>
</protein>